<dbReference type="PANTHER" id="PTHR14344:SF3">
    <property type="entry name" value="WD REPEAT-CONTAINING PROTEIN 6"/>
    <property type="match status" value="1"/>
</dbReference>
<protein>
    <submittedName>
        <fullName evidence="6">Uncharacterized protein</fullName>
    </submittedName>
</protein>
<organism evidence="6 7">
    <name type="scientific">Cyanidiococcus yangmingshanensis</name>
    <dbReference type="NCBI Taxonomy" id="2690220"/>
    <lineage>
        <taxon>Eukaryota</taxon>
        <taxon>Rhodophyta</taxon>
        <taxon>Bangiophyceae</taxon>
        <taxon>Cyanidiales</taxon>
        <taxon>Cyanidiaceae</taxon>
        <taxon>Cyanidiococcus</taxon>
    </lineage>
</organism>
<keyword evidence="3" id="KW-0853">WD repeat</keyword>
<keyword evidence="2" id="KW-0963">Cytoplasm</keyword>
<dbReference type="AlphaFoldDB" id="A0A7J7IIL8"/>
<dbReference type="PANTHER" id="PTHR14344">
    <property type="entry name" value="WD REPEAT PROTEIN"/>
    <property type="match status" value="1"/>
</dbReference>
<comment type="caution">
    <text evidence="6">The sequence shown here is derived from an EMBL/GenBank/DDBJ whole genome shotgun (WGS) entry which is preliminary data.</text>
</comment>
<dbReference type="InterPro" id="IPR051973">
    <property type="entry name" value="tRNA_Anticodon_Mtase-Reg"/>
</dbReference>
<dbReference type="Proteomes" id="UP000530660">
    <property type="component" value="Unassembled WGS sequence"/>
</dbReference>
<name>A0A7J7IIL8_9RHOD</name>
<evidence type="ECO:0000313" key="7">
    <source>
        <dbReference type="Proteomes" id="UP000530660"/>
    </source>
</evidence>
<comment type="subcellular location">
    <subcellularLocation>
        <location evidence="1">Cytoplasm</location>
    </subcellularLocation>
</comment>
<dbReference type="GO" id="GO:0005737">
    <property type="term" value="C:cytoplasm"/>
    <property type="evidence" value="ECO:0007669"/>
    <property type="project" value="UniProtKB-SubCell"/>
</dbReference>
<evidence type="ECO:0000256" key="4">
    <source>
        <dbReference type="ARBA" id="ARBA00022694"/>
    </source>
</evidence>
<evidence type="ECO:0000256" key="5">
    <source>
        <dbReference type="ARBA" id="ARBA00022737"/>
    </source>
</evidence>
<evidence type="ECO:0000256" key="2">
    <source>
        <dbReference type="ARBA" id="ARBA00022490"/>
    </source>
</evidence>
<evidence type="ECO:0000313" key="6">
    <source>
        <dbReference type="EMBL" id="KAF6002956.1"/>
    </source>
</evidence>
<keyword evidence="4" id="KW-0819">tRNA processing</keyword>
<keyword evidence="7" id="KW-1185">Reference proteome</keyword>
<evidence type="ECO:0000256" key="1">
    <source>
        <dbReference type="ARBA" id="ARBA00004496"/>
    </source>
</evidence>
<sequence length="540" mass="58973">MFSAAVAVRTIRMHRLRNIWCLDLGLVSTSVSKKFQEPIWLWLYSGGADGTVGLFPLTWPLGLVPPTPKEILESCACVPRNKTVKTTDLDARFPSMIESVQEQACGSLNSAVTAAPALPPLEHQTSTLLPGREHARAMVMLASVQLLCISTNARRVLAFSVDRQDWTELFAGDDSIDFVPASIAAADKSPWVFFGASHCRSTILALQLDVSTTTTTTTTKSPRTPVISIRSERWQARTELQPVTLLHLWNDQVLFAATADGTVLAFDLTNLLDNHQPGHSLEPLALFPVPDGVVSQPSAIGLIPAPHRADKASPLGTWKTSLDAVAVGHRSGQMRLHPISTRTATTPATVPCTQRLRPHEDRLSSIMISSNNAVDDANTEDDSGTLHVLSMDGTCSRFQRLSDTAHGGGTLRLVLCSREKCPVECEQGDVLYKLSDGTRAWPSTLSCVQGSVSAPACSVLLASGFRGHHYGVWRLETGQTLFVVPCGGWRRPHVLYERRSTGNQSDNHWLCLLESWQTLSIRTDCATHRWCMDSPSTNQS</sequence>
<dbReference type="GO" id="GO:0030488">
    <property type="term" value="P:tRNA methylation"/>
    <property type="evidence" value="ECO:0007669"/>
    <property type="project" value="TreeGrafter"/>
</dbReference>
<dbReference type="SUPFAM" id="SSF50978">
    <property type="entry name" value="WD40 repeat-like"/>
    <property type="match status" value="1"/>
</dbReference>
<reference evidence="6 7" key="1">
    <citation type="journal article" date="2020" name="J. Phycol.">
        <title>Comparative genome analysis reveals Cyanidiococcus gen. nov., a new extremophilic red algal genus sister to Cyanidioschyzon (Cyanidioschyzonaceae, Rhodophyta).</title>
        <authorList>
            <person name="Liu S.-L."/>
            <person name="Chiang Y.-R."/>
            <person name="Yoon H.S."/>
            <person name="Fu H.-Y."/>
        </authorList>
    </citation>
    <scope>NUCLEOTIDE SEQUENCE [LARGE SCALE GENOMIC DNA]</scope>
    <source>
        <strain evidence="6 7">THAL066</strain>
    </source>
</reference>
<dbReference type="InterPro" id="IPR036322">
    <property type="entry name" value="WD40_repeat_dom_sf"/>
</dbReference>
<evidence type="ECO:0000256" key="3">
    <source>
        <dbReference type="ARBA" id="ARBA00022574"/>
    </source>
</evidence>
<accession>A0A7J7IIL8</accession>
<proteinExistence type="predicted"/>
<dbReference type="OrthoDB" id="12628at2763"/>
<gene>
    <name evidence="6" type="ORF">F1559_001400</name>
</gene>
<dbReference type="EMBL" id="VWRR01000008">
    <property type="protein sequence ID" value="KAF6002956.1"/>
    <property type="molecule type" value="Genomic_DNA"/>
</dbReference>
<keyword evidence="5" id="KW-0677">Repeat</keyword>